<accession>B4IFA9</accession>
<dbReference type="PhylomeDB" id="B4IFA9"/>
<dbReference type="Proteomes" id="UP000001292">
    <property type="component" value="Unassembled WGS sequence"/>
</dbReference>
<dbReference type="EMBL" id="CH480833">
    <property type="protein sequence ID" value="EDW46331.1"/>
    <property type="molecule type" value="Genomic_DNA"/>
</dbReference>
<evidence type="ECO:0000313" key="3">
    <source>
        <dbReference type="Proteomes" id="UP000001292"/>
    </source>
</evidence>
<dbReference type="STRING" id="7238.B4IFA9"/>
<sequence>MPNIVALKLSASYPLMAGHKDESNILALDQLALQQQISANFILHAISNYKKTPSERKTLDFIAKKWLHIQMLWREFRLRDKQIRRRGHKDARVLEHGYFQQELFELVHEKYMIVRGFLSRDKRNLLAAIPFPFPNANSNPNPSPYPNTNPNPMGNQSDWTLDAIYAQSQ</sequence>
<keyword evidence="3" id="KW-1185">Reference proteome</keyword>
<dbReference type="OMA" id="FHAISNY"/>
<dbReference type="AlphaFoldDB" id="B4IFA9"/>
<evidence type="ECO:0000313" key="2">
    <source>
        <dbReference type="EMBL" id="EDW46331.1"/>
    </source>
</evidence>
<gene>
    <name evidence="2" type="primary">Dsec\GM23334</name>
    <name evidence="2" type="ORF">Dsec_GM23334</name>
</gene>
<feature type="region of interest" description="Disordered" evidence="1">
    <location>
        <begin position="136"/>
        <end position="158"/>
    </location>
</feature>
<name>B4IFA9_DROSE</name>
<reference evidence="2 3" key="1">
    <citation type="journal article" date="2007" name="Nature">
        <title>Evolution of genes and genomes on the Drosophila phylogeny.</title>
        <authorList>
            <consortium name="Drosophila 12 Genomes Consortium"/>
            <person name="Clark A.G."/>
            <person name="Eisen M.B."/>
            <person name="Smith D.R."/>
            <person name="Bergman C.M."/>
            <person name="Oliver B."/>
            <person name="Markow T.A."/>
            <person name="Kaufman T.C."/>
            <person name="Kellis M."/>
            <person name="Gelbart W."/>
            <person name="Iyer V.N."/>
            <person name="Pollard D.A."/>
            <person name="Sackton T.B."/>
            <person name="Larracuente A.M."/>
            <person name="Singh N.D."/>
            <person name="Abad J.P."/>
            <person name="Abt D.N."/>
            <person name="Adryan B."/>
            <person name="Aguade M."/>
            <person name="Akashi H."/>
            <person name="Anderson W.W."/>
            <person name="Aquadro C.F."/>
            <person name="Ardell D.H."/>
            <person name="Arguello R."/>
            <person name="Artieri C.G."/>
            <person name="Barbash D.A."/>
            <person name="Barker D."/>
            <person name="Barsanti P."/>
            <person name="Batterham P."/>
            <person name="Batzoglou S."/>
            <person name="Begun D."/>
            <person name="Bhutkar A."/>
            <person name="Blanco E."/>
            <person name="Bosak S.A."/>
            <person name="Bradley R.K."/>
            <person name="Brand A.D."/>
            <person name="Brent M.R."/>
            <person name="Brooks A.N."/>
            <person name="Brown R.H."/>
            <person name="Butlin R.K."/>
            <person name="Caggese C."/>
            <person name="Calvi B.R."/>
            <person name="Bernardo de Carvalho A."/>
            <person name="Caspi A."/>
            <person name="Castrezana S."/>
            <person name="Celniker S.E."/>
            <person name="Chang J.L."/>
            <person name="Chapple C."/>
            <person name="Chatterji S."/>
            <person name="Chinwalla A."/>
            <person name="Civetta A."/>
            <person name="Clifton S.W."/>
            <person name="Comeron J.M."/>
            <person name="Costello J.C."/>
            <person name="Coyne J.A."/>
            <person name="Daub J."/>
            <person name="David R.G."/>
            <person name="Delcher A.L."/>
            <person name="Delehaunty K."/>
            <person name="Do C.B."/>
            <person name="Ebling H."/>
            <person name="Edwards K."/>
            <person name="Eickbush T."/>
            <person name="Evans J.D."/>
            <person name="Filipski A."/>
            <person name="Findeiss S."/>
            <person name="Freyhult E."/>
            <person name="Fulton L."/>
            <person name="Fulton R."/>
            <person name="Garcia A.C."/>
            <person name="Gardiner A."/>
            <person name="Garfield D.A."/>
            <person name="Garvin B.E."/>
            <person name="Gibson G."/>
            <person name="Gilbert D."/>
            <person name="Gnerre S."/>
            <person name="Godfrey J."/>
            <person name="Good R."/>
            <person name="Gotea V."/>
            <person name="Gravely B."/>
            <person name="Greenberg A.J."/>
            <person name="Griffiths-Jones S."/>
            <person name="Gross S."/>
            <person name="Guigo R."/>
            <person name="Gustafson E.A."/>
            <person name="Haerty W."/>
            <person name="Hahn M.W."/>
            <person name="Halligan D.L."/>
            <person name="Halpern A.L."/>
            <person name="Halter G.M."/>
            <person name="Han M.V."/>
            <person name="Heger A."/>
            <person name="Hillier L."/>
            <person name="Hinrichs A.S."/>
            <person name="Holmes I."/>
            <person name="Hoskins R.A."/>
            <person name="Hubisz M.J."/>
            <person name="Hultmark D."/>
            <person name="Huntley M.A."/>
            <person name="Jaffe D.B."/>
            <person name="Jagadeeshan S."/>
            <person name="Jeck W.R."/>
            <person name="Johnson J."/>
            <person name="Jones C.D."/>
            <person name="Jordan W.C."/>
            <person name="Karpen G.H."/>
            <person name="Kataoka E."/>
            <person name="Keightley P.D."/>
            <person name="Kheradpour P."/>
            <person name="Kirkness E.F."/>
            <person name="Koerich L.B."/>
            <person name="Kristiansen K."/>
            <person name="Kudrna D."/>
            <person name="Kulathinal R.J."/>
            <person name="Kumar S."/>
            <person name="Kwok R."/>
            <person name="Lander E."/>
            <person name="Langley C.H."/>
            <person name="Lapoint R."/>
            <person name="Lazzaro B.P."/>
            <person name="Lee S.J."/>
            <person name="Levesque L."/>
            <person name="Li R."/>
            <person name="Lin C.F."/>
            <person name="Lin M.F."/>
            <person name="Lindblad-Toh K."/>
            <person name="Llopart A."/>
            <person name="Long M."/>
            <person name="Low L."/>
            <person name="Lozovsky E."/>
            <person name="Lu J."/>
            <person name="Luo M."/>
            <person name="Machado C.A."/>
            <person name="Makalowski W."/>
            <person name="Marzo M."/>
            <person name="Matsuda M."/>
            <person name="Matzkin L."/>
            <person name="McAllister B."/>
            <person name="McBride C.S."/>
            <person name="McKernan B."/>
            <person name="McKernan K."/>
            <person name="Mendez-Lago M."/>
            <person name="Minx P."/>
            <person name="Mollenhauer M.U."/>
            <person name="Montooth K."/>
            <person name="Mount S.M."/>
            <person name="Mu X."/>
            <person name="Myers E."/>
            <person name="Negre B."/>
            <person name="Newfeld S."/>
            <person name="Nielsen R."/>
            <person name="Noor M.A."/>
            <person name="O'Grady P."/>
            <person name="Pachter L."/>
            <person name="Papaceit M."/>
            <person name="Parisi M.J."/>
            <person name="Parisi M."/>
            <person name="Parts L."/>
            <person name="Pedersen J.S."/>
            <person name="Pesole G."/>
            <person name="Phillippy A.M."/>
            <person name="Ponting C.P."/>
            <person name="Pop M."/>
            <person name="Porcelli D."/>
            <person name="Powell J.R."/>
            <person name="Prohaska S."/>
            <person name="Pruitt K."/>
            <person name="Puig M."/>
            <person name="Quesneville H."/>
            <person name="Ram K.R."/>
            <person name="Rand D."/>
            <person name="Rasmussen M.D."/>
            <person name="Reed L.K."/>
            <person name="Reenan R."/>
            <person name="Reily A."/>
            <person name="Remington K.A."/>
            <person name="Rieger T.T."/>
            <person name="Ritchie M.G."/>
            <person name="Robin C."/>
            <person name="Rogers Y.H."/>
            <person name="Rohde C."/>
            <person name="Rozas J."/>
            <person name="Rubenfield M.J."/>
            <person name="Ruiz A."/>
            <person name="Russo S."/>
            <person name="Salzberg S.L."/>
            <person name="Sanchez-Gracia A."/>
            <person name="Saranga D.J."/>
            <person name="Sato H."/>
            <person name="Schaeffer S.W."/>
            <person name="Schatz M.C."/>
            <person name="Schlenke T."/>
            <person name="Schwartz R."/>
            <person name="Segarra C."/>
            <person name="Singh R.S."/>
            <person name="Sirot L."/>
            <person name="Sirota M."/>
            <person name="Sisneros N.B."/>
            <person name="Smith C.D."/>
            <person name="Smith T.F."/>
            <person name="Spieth J."/>
            <person name="Stage D.E."/>
            <person name="Stark A."/>
            <person name="Stephan W."/>
            <person name="Strausberg R.L."/>
            <person name="Strempel S."/>
            <person name="Sturgill D."/>
            <person name="Sutton G."/>
            <person name="Sutton G.G."/>
            <person name="Tao W."/>
            <person name="Teichmann S."/>
            <person name="Tobari Y.N."/>
            <person name="Tomimura Y."/>
            <person name="Tsolas J.M."/>
            <person name="Valente V.L."/>
            <person name="Venter E."/>
            <person name="Venter J.C."/>
            <person name="Vicario S."/>
            <person name="Vieira F.G."/>
            <person name="Vilella A.J."/>
            <person name="Villasante A."/>
            <person name="Walenz B."/>
            <person name="Wang J."/>
            <person name="Wasserman M."/>
            <person name="Watts T."/>
            <person name="Wilson D."/>
            <person name="Wilson R.K."/>
            <person name="Wing R.A."/>
            <person name="Wolfner M.F."/>
            <person name="Wong A."/>
            <person name="Wong G.K."/>
            <person name="Wu C.I."/>
            <person name="Wu G."/>
            <person name="Yamamoto D."/>
            <person name="Yang H.P."/>
            <person name="Yang S.P."/>
            <person name="Yorke J.A."/>
            <person name="Yoshida K."/>
            <person name="Zdobnov E."/>
            <person name="Zhang P."/>
            <person name="Zhang Y."/>
            <person name="Zimin A.V."/>
            <person name="Baldwin J."/>
            <person name="Abdouelleil A."/>
            <person name="Abdulkadir J."/>
            <person name="Abebe A."/>
            <person name="Abera B."/>
            <person name="Abreu J."/>
            <person name="Acer S.C."/>
            <person name="Aftuck L."/>
            <person name="Alexander A."/>
            <person name="An P."/>
            <person name="Anderson E."/>
            <person name="Anderson S."/>
            <person name="Arachi H."/>
            <person name="Azer M."/>
            <person name="Bachantsang P."/>
            <person name="Barry A."/>
            <person name="Bayul T."/>
            <person name="Berlin A."/>
            <person name="Bessette D."/>
            <person name="Bloom T."/>
            <person name="Blye J."/>
            <person name="Boguslavskiy L."/>
            <person name="Bonnet C."/>
            <person name="Boukhgalter B."/>
            <person name="Bourzgui I."/>
            <person name="Brown A."/>
            <person name="Cahill P."/>
            <person name="Channer S."/>
            <person name="Cheshatsang Y."/>
            <person name="Chuda L."/>
            <person name="Citroen M."/>
            <person name="Collymore A."/>
            <person name="Cooke P."/>
            <person name="Costello M."/>
            <person name="D'Aco K."/>
            <person name="Daza R."/>
            <person name="De Haan G."/>
            <person name="DeGray S."/>
            <person name="DeMaso C."/>
            <person name="Dhargay N."/>
            <person name="Dooley K."/>
            <person name="Dooley E."/>
            <person name="Doricent M."/>
            <person name="Dorje P."/>
            <person name="Dorjee K."/>
            <person name="Dupes A."/>
            <person name="Elong R."/>
            <person name="Falk J."/>
            <person name="Farina A."/>
            <person name="Faro S."/>
            <person name="Ferguson D."/>
            <person name="Fisher S."/>
            <person name="Foley C.D."/>
            <person name="Franke A."/>
            <person name="Friedrich D."/>
            <person name="Gadbois L."/>
            <person name="Gearin G."/>
            <person name="Gearin C.R."/>
            <person name="Giannoukos G."/>
            <person name="Goode T."/>
            <person name="Graham J."/>
            <person name="Grandbois E."/>
            <person name="Grewal S."/>
            <person name="Gyaltsen K."/>
            <person name="Hafez N."/>
            <person name="Hagos B."/>
            <person name="Hall J."/>
            <person name="Henson C."/>
            <person name="Hollinger A."/>
            <person name="Honan T."/>
            <person name="Huard M.D."/>
            <person name="Hughes L."/>
            <person name="Hurhula B."/>
            <person name="Husby M.E."/>
            <person name="Kamat A."/>
            <person name="Kanga B."/>
            <person name="Kashin S."/>
            <person name="Khazanovich D."/>
            <person name="Kisner P."/>
            <person name="Lance K."/>
            <person name="Lara M."/>
            <person name="Lee W."/>
            <person name="Lennon N."/>
            <person name="Letendre F."/>
            <person name="LeVine R."/>
            <person name="Lipovsky A."/>
            <person name="Liu X."/>
            <person name="Liu J."/>
            <person name="Liu S."/>
            <person name="Lokyitsang T."/>
            <person name="Lokyitsang Y."/>
            <person name="Lubonja R."/>
            <person name="Lui A."/>
            <person name="MacDonald P."/>
            <person name="Magnisalis V."/>
            <person name="Maru K."/>
            <person name="Matthews C."/>
            <person name="McCusker W."/>
            <person name="McDonough S."/>
            <person name="Mehta T."/>
            <person name="Meldrim J."/>
            <person name="Meneus L."/>
            <person name="Mihai O."/>
            <person name="Mihalev A."/>
            <person name="Mihova T."/>
            <person name="Mittelman R."/>
            <person name="Mlenga V."/>
            <person name="Montmayeur A."/>
            <person name="Mulrain L."/>
            <person name="Navidi A."/>
            <person name="Naylor J."/>
            <person name="Negash T."/>
            <person name="Nguyen T."/>
            <person name="Nguyen N."/>
            <person name="Nicol R."/>
            <person name="Norbu C."/>
            <person name="Norbu N."/>
            <person name="Novod N."/>
            <person name="O'Neill B."/>
            <person name="Osman S."/>
            <person name="Markiewicz E."/>
            <person name="Oyono O.L."/>
            <person name="Patti C."/>
            <person name="Phunkhang P."/>
            <person name="Pierre F."/>
            <person name="Priest M."/>
            <person name="Raghuraman S."/>
            <person name="Rege F."/>
            <person name="Reyes R."/>
            <person name="Rise C."/>
            <person name="Rogov P."/>
            <person name="Ross K."/>
            <person name="Ryan E."/>
            <person name="Settipalli S."/>
            <person name="Shea T."/>
            <person name="Sherpa N."/>
            <person name="Shi L."/>
            <person name="Shih D."/>
            <person name="Sparrow T."/>
            <person name="Spaulding J."/>
            <person name="Stalker J."/>
            <person name="Stange-Thomann N."/>
            <person name="Stavropoulos S."/>
            <person name="Stone C."/>
            <person name="Strader C."/>
            <person name="Tesfaye S."/>
            <person name="Thomson T."/>
            <person name="Thoulutsang Y."/>
            <person name="Thoulutsang D."/>
            <person name="Topham K."/>
            <person name="Topping I."/>
            <person name="Tsamla T."/>
            <person name="Vassiliev H."/>
            <person name="Vo A."/>
            <person name="Wangchuk T."/>
            <person name="Wangdi T."/>
            <person name="Weiand M."/>
            <person name="Wilkinson J."/>
            <person name="Wilson A."/>
            <person name="Yadav S."/>
            <person name="Young G."/>
            <person name="Yu Q."/>
            <person name="Zembek L."/>
            <person name="Zhong D."/>
            <person name="Zimmer A."/>
            <person name="Zwirko Z."/>
            <person name="Jaffe D.B."/>
            <person name="Alvarez P."/>
            <person name="Brockman W."/>
            <person name="Butler J."/>
            <person name="Chin C."/>
            <person name="Gnerre S."/>
            <person name="Grabherr M."/>
            <person name="Kleber M."/>
            <person name="Mauceli E."/>
            <person name="MacCallum I."/>
        </authorList>
    </citation>
    <scope>NUCLEOTIDE SEQUENCE [LARGE SCALE GENOMIC DNA]</scope>
    <source>
        <strain evidence="3">Rob3c / Tucson 14021-0248.25</strain>
    </source>
</reference>
<evidence type="ECO:0000256" key="1">
    <source>
        <dbReference type="SAM" id="MobiDB-lite"/>
    </source>
</evidence>
<protein>
    <submittedName>
        <fullName evidence="2">GM23334</fullName>
    </submittedName>
</protein>
<dbReference type="HOGENOM" id="CLU_134626_0_0_1"/>
<organism evidence="3">
    <name type="scientific">Drosophila sechellia</name>
    <name type="common">Fruit fly</name>
    <dbReference type="NCBI Taxonomy" id="7238"/>
    <lineage>
        <taxon>Eukaryota</taxon>
        <taxon>Metazoa</taxon>
        <taxon>Ecdysozoa</taxon>
        <taxon>Arthropoda</taxon>
        <taxon>Hexapoda</taxon>
        <taxon>Insecta</taxon>
        <taxon>Pterygota</taxon>
        <taxon>Neoptera</taxon>
        <taxon>Endopterygota</taxon>
        <taxon>Diptera</taxon>
        <taxon>Brachycera</taxon>
        <taxon>Muscomorpha</taxon>
        <taxon>Ephydroidea</taxon>
        <taxon>Drosophilidae</taxon>
        <taxon>Drosophila</taxon>
        <taxon>Sophophora</taxon>
    </lineage>
</organism>
<proteinExistence type="predicted"/>